<dbReference type="STRING" id="701521.PECL_427"/>
<keyword evidence="5 6" id="KW-0472">Membrane</keyword>
<dbReference type="KEGG" id="pce:PECL_427"/>
<organism evidence="8 9">
    <name type="scientific">Pediococcus claussenii (strain ATCC BAA-344 / DSM 14800 / JCM 18046 / KCTC 3811 / LMG 21948 / P06)</name>
    <dbReference type="NCBI Taxonomy" id="701521"/>
    <lineage>
        <taxon>Bacteria</taxon>
        <taxon>Bacillati</taxon>
        <taxon>Bacillota</taxon>
        <taxon>Bacilli</taxon>
        <taxon>Lactobacillales</taxon>
        <taxon>Lactobacillaceae</taxon>
        <taxon>Pediococcus</taxon>
    </lineage>
</organism>
<proteinExistence type="inferred from homology"/>
<evidence type="ECO:0000256" key="6">
    <source>
        <dbReference type="SAM" id="Phobius"/>
    </source>
</evidence>
<feature type="domain" description="GtrA/DPMS transmembrane" evidence="7">
    <location>
        <begin position="15"/>
        <end position="132"/>
    </location>
</feature>
<keyword evidence="9" id="KW-1185">Reference proteome</keyword>
<dbReference type="EMBL" id="CP003137">
    <property type="protein sequence ID" value="AEV94730.1"/>
    <property type="molecule type" value="Genomic_DNA"/>
</dbReference>
<dbReference type="RefSeq" id="WP_014214928.1">
    <property type="nucleotide sequence ID" value="NC_016605.1"/>
</dbReference>
<evidence type="ECO:0000256" key="5">
    <source>
        <dbReference type="ARBA" id="ARBA00023136"/>
    </source>
</evidence>
<name>G8PBI1_PEDCP</name>
<evidence type="ECO:0000256" key="2">
    <source>
        <dbReference type="ARBA" id="ARBA00009399"/>
    </source>
</evidence>
<dbReference type="InterPro" id="IPR051401">
    <property type="entry name" value="GtrA_CellWall_Glycosyl"/>
</dbReference>
<feature type="transmembrane region" description="Helical" evidence="6">
    <location>
        <begin position="113"/>
        <end position="132"/>
    </location>
</feature>
<evidence type="ECO:0000313" key="8">
    <source>
        <dbReference type="EMBL" id="AEV94730.1"/>
    </source>
</evidence>
<dbReference type="GO" id="GO:0005886">
    <property type="term" value="C:plasma membrane"/>
    <property type="evidence" value="ECO:0007669"/>
    <property type="project" value="TreeGrafter"/>
</dbReference>
<dbReference type="Pfam" id="PF04138">
    <property type="entry name" value="GtrA_DPMS_TM"/>
    <property type="match status" value="1"/>
</dbReference>
<sequence>MLLKLFNKYKSMISYLFWGGITTLVNIVVFIVLIRYANMPIQVSNVIAWVASVSVAYISNKLWVFNSKTETIGELLSEAFRFFSVRAITLIFDIIIVWIGISLLHWNDVIVKIIDNVFIIISNYFFSKWLVFHSSSNFKKNK</sequence>
<dbReference type="PANTHER" id="PTHR38459:SF5">
    <property type="entry name" value="CELL WALL TEICHOIC ACID GLYCOSYLATION PROTEIN GTCA"/>
    <property type="match status" value="1"/>
</dbReference>
<feature type="transmembrane region" description="Helical" evidence="6">
    <location>
        <begin position="12"/>
        <end position="34"/>
    </location>
</feature>
<evidence type="ECO:0000256" key="4">
    <source>
        <dbReference type="ARBA" id="ARBA00022989"/>
    </source>
</evidence>
<feature type="transmembrane region" description="Helical" evidence="6">
    <location>
        <begin position="85"/>
        <end position="107"/>
    </location>
</feature>
<comment type="subcellular location">
    <subcellularLocation>
        <location evidence="1">Membrane</location>
        <topology evidence="1">Multi-pass membrane protein</topology>
    </subcellularLocation>
</comment>
<dbReference type="PATRIC" id="fig|701521.8.peg.402"/>
<dbReference type="Proteomes" id="UP000005444">
    <property type="component" value="Chromosome"/>
</dbReference>
<dbReference type="GO" id="GO:0000271">
    <property type="term" value="P:polysaccharide biosynthetic process"/>
    <property type="evidence" value="ECO:0007669"/>
    <property type="project" value="InterPro"/>
</dbReference>
<dbReference type="PANTHER" id="PTHR38459">
    <property type="entry name" value="PROPHAGE BACTOPRENOL-LINKED GLUCOSE TRANSLOCASE HOMOLOG"/>
    <property type="match status" value="1"/>
</dbReference>
<reference evidence="8 9" key="1">
    <citation type="journal article" date="2012" name="J. Bacteriol.">
        <title>Complete Genome Sequence of the Beer Spoilage Organism Pediococcus claussenii ATCC BAA-344T.</title>
        <authorList>
            <person name="Pittet V."/>
            <person name="Abegunde T."/>
            <person name="Marfleet T."/>
            <person name="Haakensen M."/>
            <person name="Morrow K."/>
            <person name="Jayaprakash T."/>
            <person name="Schroeder K."/>
            <person name="Trost B."/>
            <person name="Byrns S."/>
            <person name="Bergsveinson J."/>
            <person name="Kusalik A."/>
            <person name="Ziola B."/>
        </authorList>
    </citation>
    <scope>NUCLEOTIDE SEQUENCE [LARGE SCALE GENOMIC DNA]</scope>
    <source>
        <strain evidence="8 9">ATCC BAA-344</strain>
    </source>
</reference>
<evidence type="ECO:0000259" key="7">
    <source>
        <dbReference type="Pfam" id="PF04138"/>
    </source>
</evidence>
<dbReference type="eggNOG" id="COG2246">
    <property type="taxonomic scope" value="Bacteria"/>
</dbReference>
<feature type="transmembrane region" description="Helical" evidence="6">
    <location>
        <begin position="46"/>
        <end position="64"/>
    </location>
</feature>
<protein>
    <submittedName>
        <fullName evidence="8">Conserved membrane protein, GtcA family</fullName>
    </submittedName>
</protein>
<dbReference type="InterPro" id="IPR007267">
    <property type="entry name" value="GtrA_DPMS_TM"/>
</dbReference>
<evidence type="ECO:0000256" key="3">
    <source>
        <dbReference type="ARBA" id="ARBA00022692"/>
    </source>
</evidence>
<dbReference type="HOGENOM" id="CLU_083873_1_1_9"/>
<dbReference type="AlphaFoldDB" id="G8PBI1"/>
<evidence type="ECO:0000313" key="9">
    <source>
        <dbReference type="Proteomes" id="UP000005444"/>
    </source>
</evidence>
<accession>G8PBI1</accession>
<keyword evidence="3 6" id="KW-0812">Transmembrane</keyword>
<evidence type="ECO:0000256" key="1">
    <source>
        <dbReference type="ARBA" id="ARBA00004141"/>
    </source>
</evidence>
<gene>
    <name evidence="8" type="ordered locus">PECL_427</name>
</gene>
<keyword evidence="4 6" id="KW-1133">Transmembrane helix</keyword>
<comment type="similarity">
    <text evidence="2">Belongs to the GtrA family.</text>
</comment>